<dbReference type="RefSeq" id="WP_146848743.1">
    <property type="nucleotide sequence ID" value="NZ_BKAG01000002.1"/>
</dbReference>
<sequence length="294" mass="33665">MNRVAAHISEDISRAKAHEFFSRLGWVANDLHRDYGEDMMVSVFRDGFATPTHFFVQLKATQDINRLYRAKRNGFAVSLDCGLVTKWLSSSVATMLLLYDQENDLFYWDYVQYVMRTGAPKSQKTVSVTIKRDRLLTSDSASEMAGYAEHRLQGYQRVVRAGEELRRILFEDYGIASDLDLDSEIIRLPCGRFDPESSGDSQLYFFGEFCDLIDKVNPDGKWPVSDDYFGQLLRNSVLMSLEFAKGVALTLPDPITGKLTVFESDEAFHDRMRRNGEIPVRNTIRIIEARRIAL</sequence>
<evidence type="ECO:0000259" key="1">
    <source>
        <dbReference type="Pfam" id="PF14280"/>
    </source>
</evidence>
<dbReference type="InterPro" id="IPR025375">
    <property type="entry name" value="DUF4365"/>
</dbReference>
<dbReference type="Proteomes" id="UP000321577">
    <property type="component" value="Unassembled WGS sequence"/>
</dbReference>
<dbReference type="OrthoDB" id="510669at2"/>
<dbReference type="AlphaFoldDB" id="A0A512M3I0"/>
<organism evidence="2 3">
    <name type="scientific">Brevifollis gellanilyticus</name>
    <dbReference type="NCBI Taxonomy" id="748831"/>
    <lineage>
        <taxon>Bacteria</taxon>
        <taxon>Pseudomonadati</taxon>
        <taxon>Verrucomicrobiota</taxon>
        <taxon>Verrucomicrobiia</taxon>
        <taxon>Verrucomicrobiales</taxon>
        <taxon>Verrucomicrobiaceae</taxon>
    </lineage>
</organism>
<gene>
    <name evidence="2" type="ORF">BGE01nite_05730</name>
</gene>
<keyword evidence="3" id="KW-1185">Reference proteome</keyword>
<proteinExistence type="predicted"/>
<reference evidence="2 3" key="1">
    <citation type="submission" date="2019-07" db="EMBL/GenBank/DDBJ databases">
        <title>Whole genome shotgun sequence of Brevifollis gellanilyticus NBRC 108608.</title>
        <authorList>
            <person name="Hosoyama A."/>
            <person name="Uohara A."/>
            <person name="Ohji S."/>
            <person name="Ichikawa N."/>
        </authorList>
    </citation>
    <scope>NUCLEOTIDE SEQUENCE [LARGE SCALE GENOMIC DNA]</scope>
    <source>
        <strain evidence="2 3">NBRC 108608</strain>
    </source>
</reference>
<evidence type="ECO:0000313" key="3">
    <source>
        <dbReference type="Proteomes" id="UP000321577"/>
    </source>
</evidence>
<feature type="domain" description="DUF4365" evidence="1">
    <location>
        <begin position="10"/>
        <end position="145"/>
    </location>
</feature>
<name>A0A512M3I0_9BACT</name>
<accession>A0A512M3I0</accession>
<evidence type="ECO:0000313" key="2">
    <source>
        <dbReference type="EMBL" id="GEP41282.1"/>
    </source>
</evidence>
<protein>
    <recommendedName>
        <fullName evidence="1">DUF4365 domain-containing protein</fullName>
    </recommendedName>
</protein>
<dbReference type="EMBL" id="BKAG01000002">
    <property type="protein sequence ID" value="GEP41282.1"/>
    <property type="molecule type" value="Genomic_DNA"/>
</dbReference>
<dbReference type="Pfam" id="PF14280">
    <property type="entry name" value="DUF4365"/>
    <property type="match status" value="1"/>
</dbReference>
<comment type="caution">
    <text evidence="2">The sequence shown here is derived from an EMBL/GenBank/DDBJ whole genome shotgun (WGS) entry which is preliminary data.</text>
</comment>